<dbReference type="InterPro" id="IPR029058">
    <property type="entry name" value="AB_hydrolase_fold"/>
</dbReference>
<keyword evidence="4" id="KW-1185">Reference proteome</keyword>
<dbReference type="AlphaFoldDB" id="A0AA40ZUH7"/>
<accession>A0AA40ZUH7</accession>
<organism evidence="3 4">
    <name type="scientific">Caecibacteroides pullorum</name>
    <dbReference type="NCBI Taxonomy" id="2725562"/>
    <lineage>
        <taxon>Bacteria</taxon>
        <taxon>Pseudomonadati</taxon>
        <taxon>Bacteroidota</taxon>
        <taxon>Bacteroidia</taxon>
        <taxon>Bacteroidales</taxon>
        <taxon>Bacteroidaceae</taxon>
        <taxon>Caecibacteroides</taxon>
    </lineage>
</organism>
<evidence type="ECO:0000313" key="3">
    <source>
        <dbReference type="EMBL" id="MBM6858027.1"/>
    </source>
</evidence>
<protein>
    <submittedName>
        <fullName evidence="3">Alpha/beta hydrolase</fullName>
    </submittedName>
</protein>
<keyword evidence="1 3" id="KW-0378">Hydrolase</keyword>
<dbReference type="InterPro" id="IPR049492">
    <property type="entry name" value="BD-FAE-like_dom"/>
</dbReference>
<dbReference type="Pfam" id="PF20434">
    <property type="entry name" value="BD-FAE"/>
    <property type="match status" value="1"/>
</dbReference>
<sequence>MKRIIFIVALLVGCVRQLVLAQEIIHIWDGTDVGSSRVTLQSFLPQTNQYAGLAVIVCPGGSYCWHDYEVEGTDVARWLQKEGIAAFVLKYRVQGIFPYIFHSRAIFGGHKHPDMIEDLQRTIQLLREQADRYDIDPSRIGAMGFSAGGHLVMSAACFHATDFLASQGISHAESLRPDFVAPIYPVVSMSHPVTHKRSRRALLGEWGKFSRRMRDSLSVERHIPEDCPPVFLVNCKDDPVVKYHNSELLDSALTSKGIPHRYIQYQTGGHGFGASNVRGTAECRQWRSEFMKWIKELYK</sequence>
<reference evidence="3 4" key="1">
    <citation type="journal article" date="2021" name="Sci. Rep.">
        <title>The distribution of antibiotic resistance genes in chicken gut microbiota commensals.</title>
        <authorList>
            <person name="Juricova H."/>
            <person name="Matiasovicova J."/>
            <person name="Kubasova T."/>
            <person name="Cejkova D."/>
            <person name="Rychlik I."/>
        </authorList>
    </citation>
    <scope>NUCLEOTIDE SEQUENCE [LARGE SCALE GENOMIC DNA]</scope>
    <source>
        <strain evidence="3 4">An421</strain>
    </source>
</reference>
<dbReference type="GO" id="GO:0016787">
    <property type="term" value="F:hydrolase activity"/>
    <property type="evidence" value="ECO:0007669"/>
    <property type="project" value="UniProtKB-KW"/>
</dbReference>
<dbReference type="PANTHER" id="PTHR48081">
    <property type="entry name" value="AB HYDROLASE SUPERFAMILY PROTEIN C4A8.06C"/>
    <property type="match status" value="1"/>
</dbReference>
<dbReference type="PANTHER" id="PTHR48081:SF6">
    <property type="entry name" value="PEPTIDASE S9 PROLYL OLIGOPEPTIDASE CATALYTIC DOMAIN-CONTAINING PROTEIN"/>
    <property type="match status" value="1"/>
</dbReference>
<proteinExistence type="predicted"/>
<comment type="caution">
    <text evidence="3">The sequence shown here is derived from an EMBL/GenBank/DDBJ whole genome shotgun (WGS) entry which is preliminary data.</text>
</comment>
<evidence type="ECO:0000313" key="4">
    <source>
        <dbReference type="Proteomes" id="UP000698924"/>
    </source>
</evidence>
<feature type="domain" description="BD-FAE-like" evidence="2">
    <location>
        <begin position="43"/>
        <end position="253"/>
    </location>
</feature>
<evidence type="ECO:0000259" key="2">
    <source>
        <dbReference type="Pfam" id="PF20434"/>
    </source>
</evidence>
<dbReference type="Proteomes" id="UP000698924">
    <property type="component" value="Unassembled WGS sequence"/>
</dbReference>
<gene>
    <name evidence="3" type="ORF">H6D15_10525</name>
</gene>
<name>A0AA40ZUH7_9BACT</name>
<dbReference type="EMBL" id="JACJMO010000016">
    <property type="protein sequence ID" value="MBM6858027.1"/>
    <property type="molecule type" value="Genomic_DNA"/>
</dbReference>
<dbReference type="Gene3D" id="3.40.50.1820">
    <property type="entry name" value="alpha/beta hydrolase"/>
    <property type="match status" value="1"/>
</dbReference>
<dbReference type="SUPFAM" id="SSF53474">
    <property type="entry name" value="alpha/beta-Hydrolases"/>
    <property type="match status" value="1"/>
</dbReference>
<dbReference type="InterPro" id="IPR050300">
    <property type="entry name" value="GDXG_lipolytic_enzyme"/>
</dbReference>
<evidence type="ECO:0000256" key="1">
    <source>
        <dbReference type="ARBA" id="ARBA00022801"/>
    </source>
</evidence>